<feature type="coiled-coil region" evidence="1">
    <location>
        <begin position="413"/>
        <end position="524"/>
    </location>
</feature>
<protein>
    <submittedName>
        <fullName evidence="3">Protein BLISTER</fullName>
    </submittedName>
</protein>
<feature type="compositionally biased region" description="Low complexity" evidence="2">
    <location>
        <begin position="90"/>
        <end position="106"/>
    </location>
</feature>
<feature type="compositionally biased region" description="Polar residues" evidence="2">
    <location>
        <begin position="581"/>
        <end position="593"/>
    </location>
</feature>
<feature type="compositionally biased region" description="Polar residues" evidence="2">
    <location>
        <begin position="601"/>
        <end position="615"/>
    </location>
</feature>
<dbReference type="EMBL" id="JACGWJ010000011">
    <property type="protein sequence ID" value="KAL0388282.1"/>
    <property type="molecule type" value="Genomic_DNA"/>
</dbReference>
<feature type="compositionally biased region" description="Basic and acidic residues" evidence="2">
    <location>
        <begin position="125"/>
        <end position="136"/>
    </location>
</feature>
<feature type="compositionally biased region" description="Basic and acidic residues" evidence="2">
    <location>
        <begin position="8"/>
        <end position="33"/>
    </location>
</feature>
<dbReference type="InterPro" id="IPR044194">
    <property type="entry name" value="BLISTER"/>
</dbReference>
<reference evidence="3" key="2">
    <citation type="journal article" date="2024" name="Plant">
        <title>Genomic evolution and insights into agronomic trait innovations of Sesamum species.</title>
        <authorList>
            <person name="Miao H."/>
            <person name="Wang L."/>
            <person name="Qu L."/>
            <person name="Liu H."/>
            <person name="Sun Y."/>
            <person name="Le M."/>
            <person name="Wang Q."/>
            <person name="Wei S."/>
            <person name="Zheng Y."/>
            <person name="Lin W."/>
            <person name="Duan Y."/>
            <person name="Cao H."/>
            <person name="Xiong S."/>
            <person name="Wang X."/>
            <person name="Wei L."/>
            <person name="Li C."/>
            <person name="Ma Q."/>
            <person name="Ju M."/>
            <person name="Zhao R."/>
            <person name="Li G."/>
            <person name="Mu C."/>
            <person name="Tian Q."/>
            <person name="Mei H."/>
            <person name="Zhang T."/>
            <person name="Gao T."/>
            <person name="Zhang H."/>
        </authorList>
    </citation>
    <scope>NUCLEOTIDE SEQUENCE</scope>
    <source>
        <strain evidence="3">G02</strain>
    </source>
</reference>
<evidence type="ECO:0000256" key="2">
    <source>
        <dbReference type="SAM" id="MobiDB-lite"/>
    </source>
</evidence>
<feature type="region of interest" description="Disordered" evidence="2">
    <location>
        <begin position="159"/>
        <end position="217"/>
    </location>
</feature>
<keyword evidence="1" id="KW-0175">Coiled coil</keyword>
<sequence length="763" mass="83984">MASAQVLRKQEHLEAGKKKLEEFRRKKAAERAKKTTSTSQVHASDGVIHQKQPSEIEHVRLTDANGVGTSDALADGRLEPSGFAPKVPIKESYISIKSDISSSSDKNVTPSPPSRHNDINSSVLEHSHLNNEDYKDAASVGSDGFRTAKDIFQIRKDDYGSSSQVSSGVGNDHFVTHQAPSSQENHSSSHSTYHDLDNYPSNNIDDPEKDLSRGNLGTSAVSTDVLTKSSVSALLVDKLGNSGHEEKSLMSSRYQESLRSTSNVTNSAFGHKQKFPAFSDLGEKKLSGSDDYMGSVNQSYSWTSDNRYADYNSDARTSSSHAPSSPPAAGRRNRPSFLDSIQITKGPLSSPPLFGAEKADMSKPKVFPVDGLESSGSQRSANSSVAAGDGVGLFNHVSENKYDFFPSKQNDDFAALEQHIEDLTQEKFSLQRALEASRALAESLASENSALTESFNQQGSVVNQLKFDLEILQQEIKTQLVELEAVKREYANAQMECNAADERAKLLASEVIELEEKALRLRSNELKLERSWRTPKLKFLPTDKPSWKKMASLEKDRQDLQSTIDALQEEKKLLQSKLRKASSSGNSIDLSKTSRPKHDVSTSTEDLESGNSENLGTALPGDDAPSSQVSHESIHFSLEGLPMAFPSDQIRIIENINTLIAELAIEKDQLTRALSAESSQSSQLLELNKELTRKLEAQTQRLELLTAQSMVNDNTQPRQLDPRAVHENTTYADEGDEVVERVLGWIMKLFPGGPSRRRPSKHL</sequence>
<feature type="region of interest" description="Disordered" evidence="2">
    <location>
        <begin position="575"/>
        <end position="631"/>
    </location>
</feature>
<dbReference type="PANTHER" id="PTHR47490">
    <property type="entry name" value="PROTEIN BLISTER"/>
    <property type="match status" value="1"/>
</dbReference>
<feature type="compositionally biased region" description="Low complexity" evidence="2">
    <location>
        <begin position="160"/>
        <end position="170"/>
    </location>
</feature>
<name>A0AAW2S8D8_SESRA</name>
<dbReference type="PANTHER" id="PTHR47490:SF2">
    <property type="entry name" value="PROTEIN BLISTER"/>
    <property type="match status" value="1"/>
</dbReference>
<reference evidence="3" key="1">
    <citation type="submission" date="2020-06" db="EMBL/GenBank/DDBJ databases">
        <authorList>
            <person name="Li T."/>
            <person name="Hu X."/>
            <person name="Zhang T."/>
            <person name="Song X."/>
            <person name="Zhang H."/>
            <person name="Dai N."/>
            <person name="Sheng W."/>
            <person name="Hou X."/>
            <person name="Wei L."/>
        </authorList>
    </citation>
    <scope>NUCLEOTIDE SEQUENCE</scope>
    <source>
        <strain evidence="3">G02</strain>
        <tissue evidence="3">Leaf</tissue>
    </source>
</reference>
<comment type="caution">
    <text evidence="3">The sequence shown here is derived from an EMBL/GenBank/DDBJ whole genome shotgun (WGS) entry which is preliminary data.</text>
</comment>
<gene>
    <name evidence="3" type="ORF">Sradi_2710000</name>
</gene>
<evidence type="ECO:0000256" key="1">
    <source>
        <dbReference type="SAM" id="Coils"/>
    </source>
</evidence>
<dbReference type="AlphaFoldDB" id="A0AAW2S8D8"/>
<feature type="region of interest" description="Disordered" evidence="2">
    <location>
        <begin position="313"/>
        <end position="334"/>
    </location>
</feature>
<evidence type="ECO:0000313" key="3">
    <source>
        <dbReference type="EMBL" id="KAL0388282.1"/>
    </source>
</evidence>
<proteinExistence type="predicted"/>
<organism evidence="3">
    <name type="scientific">Sesamum radiatum</name>
    <name type="common">Black benniseed</name>
    <dbReference type="NCBI Taxonomy" id="300843"/>
    <lineage>
        <taxon>Eukaryota</taxon>
        <taxon>Viridiplantae</taxon>
        <taxon>Streptophyta</taxon>
        <taxon>Embryophyta</taxon>
        <taxon>Tracheophyta</taxon>
        <taxon>Spermatophyta</taxon>
        <taxon>Magnoliopsida</taxon>
        <taxon>eudicotyledons</taxon>
        <taxon>Gunneridae</taxon>
        <taxon>Pentapetalae</taxon>
        <taxon>asterids</taxon>
        <taxon>lamiids</taxon>
        <taxon>Lamiales</taxon>
        <taxon>Pedaliaceae</taxon>
        <taxon>Sesamum</taxon>
    </lineage>
</organism>
<feature type="region of interest" description="Disordered" evidence="2">
    <location>
        <begin position="1"/>
        <end position="141"/>
    </location>
</feature>
<feature type="coiled-coil region" evidence="1">
    <location>
        <begin position="653"/>
        <end position="708"/>
    </location>
</feature>
<accession>A0AAW2S8D8</accession>
<feature type="compositionally biased region" description="Basic and acidic residues" evidence="2">
    <location>
        <begin position="52"/>
        <end position="61"/>
    </location>
</feature>
<feature type="compositionally biased region" description="Low complexity" evidence="2">
    <location>
        <begin position="181"/>
        <end position="191"/>
    </location>
</feature>
<feature type="compositionally biased region" description="Low complexity" evidence="2">
    <location>
        <begin position="314"/>
        <end position="330"/>
    </location>
</feature>
<dbReference type="GO" id="GO:0040008">
    <property type="term" value="P:regulation of growth"/>
    <property type="evidence" value="ECO:0007669"/>
    <property type="project" value="InterPro"/>
</dbReference>